<proteinExistence type="predicted"/>
<dbReference type="KEGG" id="bsi:BS1330_I0041"/>
<accession>A0A0H3G556</accession>
<evidence type="ECO:0000313" key="1">
    <source>
        <dbReference type="EMBL" id="AEM17410.1"/>
    </source>
</evidence>
<name>A0A0H3G556_BRUSU</name>
<dbReference type="EMBL" id="CP002997">
    <property type="protein sequence ID" value="AEM17410.1"/>
    <property type="molecule type" value="Genomic_DNA"/>
</dbReference>
<organism evidence="1 2">
    <name type="scientific">Brucella suis biovar 1 (strain 1330)</name>
    <dbReference type="NCBI Taxonomy" id="204722"/>
    <lineage>
        <taxon>Bacteria</taxon>
        <taxon>Pseudomonadati</taxon>
        <taxon>Pseudomonadota</taxon>
        <taxon>Alphaproteobacteria</taxon>
        <taxon>Hyphomicrobiales</taxon>
        <taxon>Brucellaceae</taxon>
        <taxon>Brucella/Ochrobactrum group</taxon>
        <taxon>Brucella</taxon>
    </lineage>
</organism>
<gene>
    <name evidence="1" type="ordered locus">BS1330_I0041</name>
</gene>
<keyword evidence="2" id="KW-1185">Reference proteome</keyword>
<dbReference type="KEGG" id="bms:BR0041"/>
<dbReference type="HOGENOM" id="CLU_2272053_0_0_5"/>
<protein>
    <submittedName>
        <fullName evidence="1">Uncharacterized protein</fullName>
    </submittedName>
</protein>
<dbReference type="AlphaFoldDB" id="A0A0H3G556"/>
<dbReference type="Proteomes" id="UP000007104">
    <property type="component" value="Chromosome I"/>
</dbReference>
<evidence type="ECO:0000313" key="2">
    <source>
        <dbReference type="Proteomes" id="UP000007104"/>
    </source>
</evidence>
<sequence>MFESRLTHILAGGFLDSKICSMPEPRDANVGIRHPSQSRFFPGLPLQKGGGGRIEPPRLGALHIVFWCVQPDFGLTYRPPNASHAVFLDLETGDMLQKDRFD</sequence>
<reference evidence="1 2" key="1">
    <citation type="journal article" date="2011" name="J. Bacteriol.">
        <title>Revised genome sequence of Brucella suis 1330.</title>
        <authorList>
            <person name="Tae H."/>
            <person name="Shallom S."/>
            <person name="Settlage R."/>
            <person name="Preston D."/>
            <person name="Adams L.G."/>
            <person name="Garner H.R."/>
        </authorList>
    </citation>
    <scope>NUCLEOTIDE SEQUENCE [LARGE SCALE GENOMIC DNA]</scope>
    <source>
        <strain evidence="1 2">1330</strain>
    </source>
</reference>